<gene>
    <name evidence="3" type="ordered locus">Ngar_c08660</name>
</gene>
<dbReference type="HOGENOM" id="CLU_075000_0_0_2"/>
<dbReference type="OrthoDB" id="31247at2157"/>
<accession>K0IG65</accession>
<evidence type="ECO:0000313" key="3">
    <source>
        <dbReference type="EMBL" id="AFU57808.1"/>
    </source>
</evidence>
<dbReference type="Pfam" id="PF09754">
    <property type="entry name" value="PAC2"/>
    <property type="match status" value="1"/>
</dbReference>
<dbReference type="GeneID" id="13795261"/>
<keyword evidence="4" id="KW-1185">Reference proteome</keyword>
<name>K0IG65_NITGG</name>
<reference evidence="3 4" key="1">
    <citation type="journal article" date="2012" name="Environ. Microbiol.">
        <title>The genome of the ammonia-oxidizing Candidatus Nitrososphaera gargensis: insights into metabolic versatility and environmental adaptations.</title>
        <authorList>
            <person name="Spang A."/>
            <person name="Poehlein A."/>
            <person name="Offre P."/>
            <person name="Zumbragel S."/>
            <person name="Haider S."/>
            <person name="Rychlik N."/>
            <person name="Nowka B."/>
            <person name="Schmeisser C."/>
            <person name="Lebedeva E.V."/>
            <person name="Rattei T."/>
            <person name="Bohm C."/>
            <person name="Schmid M."/>
            <person name="Galushko A."/>
            <person name="Hatzenpichler R."/>
            <person name="Weinmaier T."/>
            <person name="Daniel R."/>
            <person name="Schleper C."/>
            <person name="Spieck E."/>
            <person name="Streit W."/>
            <person name="Wagner M."/>
        </authorList>
    </citation>
    <scope>NUCLEOTIDE SEQUENCE [LARGE SCALE GENOMIC DNA]</scope>
    <source>
        <strain evidence="4">Ga9.2</strain>
    </source>
</reference>
<dbReference type="STRING" id="1237085.Ngar_c08660"/>
<protein>
    <submittedName>
        <fullName evidence="3">3-isopropylmalate dehydratase</fullName>
    </submittedName>
</protein>
<feature type="transmembrane region" description="Helical" evidence="2">
    <location>
        <begin position="72"/>
        <end position="92"/>
    </location>
</feature>
<keyword evidence="2" id="KW-0472">Membrane</keyword>
<dbReference type="PANTHER" id="PTHR35610">
    <property type="entry name" value="3-ISOPROPYLMALATE DEHYDRATASE-RELATED"/>
    <property type="match status" value="1"/>
</dbReference>
<dbReference type="KEGG" id="nga:Ngar_c08660"/>
<keyword evidence="2" id="KW-0812">Transmembrane</keyword>
<evidence type="ECO:0000256" key="1">
    <source>
        <dbReference type="SAM" id="MobiDB-lite"/>
    </source>
</evidence>
<dbReference type="BioCyc" id="CNIT1237085:G1324-864-MONOMER"/>
<organism evidence="3 4">
    <name type="scientific">Nitrososphaera gargensis (strain Ga9.2)</name>
    <dbReference type="NCBI Taxonomy" id="1237085"/>
    <lineage>
        <taxon>Archaea</taxon>
        <taxon>Nitrososphaerota</taxon>
        <taxon>Nitrososphaeria</taxon>
        <taxon>Nitrososphaerales</taxon>
        <taxon>Nitrososphaeraceae</taxon>
        <taxon>Nitrososphaera</taxon>
    </lineage>
</organism>
<dbReference type="Gene3D" id="3.40.50.10900">
    <property type="entry name" value="PAC-like subunit"/>
    <property type="match status" value="1"/>
</dbReference>
<evidence type="ECO:0000313" key="4">
    <source>
        <dbReference type="Proteomes" id="UP000008037"/>
    </source>
</evidence>
<evidence type="ECO:0000256" key="2">
    <source>
        <dbReference type="SAM" id="Phobius"/>
    </source>
</evidence>
<dbReference type="InParanoid" id="K0IG65"/>
<dbReference type="SUPFAM" id="SSF159659">
    <property type="entry name" value="Cgl1923-like"/>
    <property type="match status" value="1"/>
</dbReference>
<sequence>MIITCNSALEKKNANEDSVVRKGHSDSVIESLDGKSRIKPVTISSNVVEAIKQDAAADQDEHRANNKKRGPVLIVGFPGVGLVGSICANYIIEKKNLHQIAFVDSEYVVPSAIYIGGKLRHPFRIYADDTSTLCVMVCEAPLRPDGVHSIMDMVVAWALRSNISELLILDGMPVRGLPAKNRKPVVLSSSSPADAPKDHSVKGAMMVGLSAGLISACLSDGMSCTAVLIPSTSGIPDPEGAAILLETISRMPTIPLEIDVEPLRHEGQIIKRQLKEFIDSVRKEQQEEEDEGKGRYLRSSRIYG</sequence>
<proteinExistence type="predicted"/>
<dbReference type="RefSeq" id="WP_015018353.1">
    <property type="nucleotide sequence ID" value="NC_018719.1"/>
</dbReference>
<feature type="region of interest" description="Disordered" evidence="1">
    <location>
        <begin position="284"/>
        <end position="304"/>
    </location>
</feature>
<dbReference type="InterPro" id="IPR038389">
    <property type="entry name" value="PSMG2_sf"/>
</dbReference>
<dbReference type="EMBL" id="CP002408">
    <property type="protein sequence ID" value="AFU57808.1"/>
    <property type="molecule type" value="Genomic_DNA"/>
</dbReference>
<dbReference type="Proteomes" id="UP000008037">
    <property type="component" value="Chromosome"/>
</dbReference>
<dbReference type="InterPro" id="IPR019151">
    <property type="entry name" value="Proteasome_assmbl_chaperone_2"/>
</dbReference>
<keyword evidence="2" id="KW-1133">Transmembrane helix</keyword>
<dbReference type="AlphaFoldDB" id="K0IG65"/>